<evidence type="ECO:0000256" key="1">
    <source>
        <dbReference type="PROSITE-ProRule" id="PRU00235"/>
    </source>
</evidence>
<dbReference type="AlphaFoldDB" id="A0A7H9B2L8"/>
<dbReference type="InterPro" id="IPR000408">
    <property type="entry name" value="Reg_chr_condens"/>
</dbReference>
<dbReference type="PANTHER" id="PTHR47563">
    <property type="entry name" value="PROTEIN FMP25, MITOCHONDRIAL"/>
    <property type="match status" value="1"/>
</dbReference>
<dbReference type="InterPro" id="IPR053245">
    <property type="entry name" value="MitoProcess-Associated"/>
</dbReference>
<keyword evidence="2" id="KW-0472">Membrane</keyword>
<dbReference type="GO" id="GO:0005743">
    <property type="term" value="C:mitochondrial inner membrane"/>
    <property type="evidence" value="ECO:0007669"/>
    <property type="project" value="TreeGrafter"/>
</dbReference>
<dbReference type="GO" id="GO:0034551">
    <property type="term" value="P:mitochondrial respiratory chain complex III assembly"/>
    <property type="evidence" value="ECO:0007669"/>
    <property type="project" value="TreeGrafter"/>
</dbReference>
<dbReference type="RefSeq" id="XP_037144628.1">
    <property type="nucleotide sequence ID" value="XM_037288733.1"/>
</dbReference>
<dbReference type="PROSITE" id="PS50012">
    <property type="entry name" value="RCC1_3"/>
    <property type="match status" value="3"/>
</dbReference>
<accession>A0A7H9B2L8</accession>
<keyword evidence="4" id="KW-1185">Reference proteome</keyword>
<organism evidence="3 4">
    <name type="scientific">Zygotorulaspora mrakii</name>
    <name type="common">Zygosaccharomyces mrakii</name>
    <dbReference type="NCBI Taxonomy" id="42260"/>
    <lineage>
        <taxon>Eukaryota</taxon>
        <taxon>Fungi</taxon>
        <taxon>Dikarya</taxon>
        <taxon>Ascomycota</taxon>
        <taxon>Saccharomycotina</taxon>
        <taxon>Saccharomycetes</taxon>
        <taxon>Saccharomycetales</taxon>
        <taxon>Saccharomycetaceae</taxon>
        <taxon>Zygotorulaspora</taxon>
    </lineage>
</organism>
<dbReference type="InterPro" id="IPR009091">
    <property type="entry name" value="RCC1/BLIP-II"/>
</dbReference>
<evidence type="ECO:0000256" key="2">
    <source>
        <dbReference type="SAM" id="Phobius"/>
    </source>
</evidence>
<reference evidence="3 4" key="1">
    <citation type="submission" date="2020-07" db="EMBL/GenBank/DDBJ databases">
        <title>The yeast mating-type switching endonuclease HO is a domesticated member of an unorthodox homing genetic element family.</title>
        <authorList>
            <person name="Coughlan A.Y."/>
            <person name="Lombardi L."/>
            <person name="Braun-Galleani S."/>
            <person name="Martos A.R."/>
            <person name="Galeote V."/>
            <person name="Bigey F."/>
            <person name="Dequin S."/>
            <person name="Byrne K.P."/>
            <person name="Wolfe K.H."/>
        </authorList>
    </citation>
    <scope>NUCLEOTIDE SEQUENCE [LARGE SCALE GENOMIC DNA]</scope>
    <source>
        <strain evidence="3 4">NRRL Y-6702</strain>
    </source>
</reference>
<keyword evidence="2" id="KW-1133">Transmembrane helix</keyword>
<dbReference type="OrthoDB" id="10256179at2759"/>
<dbReference type="SUPFAM" id="SSF50985">
    <property type="entry name" value="RCC1/BLIP-II"/>
    <property type="match status" value="1"/>
</dbReference>
<dbReference type="EMBL" id="CP058607">
    <property type="protein sequence ID" value="QLG72901.1"/>
    <property type="molecule type" value="Genomic_DNA"/>
</dbReference>
<protein>
    <submittedName>
        <fullName evidence="3">Uncharacterized protein</fullName>
    </submittedName>
</protein>
<name>A0A7H9B2L8_ZYGMR</name>
<dbReference type="Proteomes" id="UP000509704">
    <property type="component" value="Chromosome 4"/>
</dbReference>
<proteinExistence type="predicted"/>
<dbReference type="GeneID" id="59236624"/>
<dbReference type="Pfam" id="PF13540">
    <property type="entry name" value="RCC1_2"/>
    <property type="match status" value="1"/>
</dbReference>
<evidence type="ECO:0000313" key="4">
    <source>
        <dbReference type="Proteomes" id="UP000509704"/>
    </source>
</evidence>
<dbReference type="PANTHER" id="PTHR47563:SF1">
    <property type="entry name" value="PROTEIN FMP25, MITOCHONDRIAL"/>
    <property type="match status" value="1"/>
</dbReference>
<keyword evidence="2" id="KW-0812">Transmembrane</keyword>
<dbReference type="PRINTS" id="PR00633">
    <property type="entry name" value="RCCNDNSATION"/>
</dbReference>
<feature type="repeat" description="RCC1" evidence="1">
    <location>
        <begin position="468"/>
        <end position="524"/>
    </location>
</feature>
<dbReference type="Pfam" id="PF00415">
    <property type="entry name" value="RCC1"/>
    <property type="match status" value="2"/>
</dbReference>
<evidence type="ECO:0000313" key="3">
    <source>
        <dbReference type="EMBL" id="QLG72901.1"/>
    </source>
</evidence>
<feature type="transmembrane region" description="Helical" evidence="2">
    <location>
        <begin position="85"/>
        <end position="105"/>
    </location>
</feature>
<gene>
    <name evidence="3" type="ORF">HG535_0D06100</name>
</gene>
<dbReference type="KEGG" id="zmk:HG535_0D06100"/>
<dbReference type="Gene3D" id="2.130.10.30">
    <property type="entry name" value="Regulator of chromosome condensation 1/beta-lactamase-inhibitor protein II"/>
    <property type="match status" value="1"/>
</dbReference>
<sequence>MLKRQCNLSVLNNSIKRHGFRSLNSSRELLKSNTPKFDDADLLSSQITSQPYKARKPVDEFHWPTKTDEQMKKEYQARVEKMMRLSAVFQGFLFLAVFGIAGTAYQKWPQIKSWWITKDMSVDDDTIEKLIHIKKRKSMAEIPMVAANELSPEVPGLYFCGGSESTTKKGKPGIIFPTRNSIFDNKYLRDVCLATVDGIERNLAIDDKGDLLEWNQKDYQVLLPAQNLISVKESNGCAYALNATGEVLVIPLDNHSNSISNHVIMQRSWIVPWKKLPKYALKLDVSHCFTDRGEKKVIQFDTGKEHLVLISNAGKAYTCSTGMKACPGSKSYGQFGIPGMSQFDEFPICNKLHEIELLNCSLNDSNEIDKRKIIQVACGDYHTVARDLAGTLFVFGSNKFGQLGYPISYDSEQIAFPKTLSRFQSYFKRGSIVKCVDVHCSGQTTYVTMDSQPSDRQPLNNESSLSHLSYFSFGNGQFGELGNGRFMNSQSEPTPIMVLNNEHQSTEVQHWSCGLNHVICKMQSGQVLAWGGNDNGQLGNGKRIKQCKPQHIPQFLLPGVKNSSEGINKSEMLLAPQQVIAAGERSSCIYWKKR</sequence>
<feature type="repeat" description="RCC1" evidence="1">
    <location>
        <begin position="525"/>
        <end position="576"/>
    </location>
</feature>
<feature type="repeat" description="RCC1" evidence="1">
    <location>
        <begin position="390"/>
        <end position="451"/>
    </location>
</feature>